<sequence length="102" mass="11328">MLRRGSDEAKRLWAAAYNGVPVVGDRRYDVVDDVSNIRETVVGGAKFDQPESSQGMEIETDGDGDEMRWRWLTLVVEKMGEADGGCGLGGNGVDRVWIYLFE</sequence>
<dbReference type="AlphaFoldDB" id="A0A5N6P771"/>
<accession>A0A5N6P771</accession>
<protein>
    <submittedName>
        <fullName evidence="1">Uncharacterized protein</fullName>
    </submittedName>
</protein>
<dbReference type="Proteomes" id="UP000326396">
    <property type="component" value="Linkage Group LG14"/>
</dbReference>
<evidence type="ECO:0000313" key="1">
    <source>
        <dbReference type="EMBL" id="KAD5961537.1"/>
    </source>
</evidence>
<keyword evidence="2" id="KW-1185">Reference proteome</keyword>
<name>A0A5N6P771_9ASTR</name>
<reference evidence="1 2" key="1">
    <citation type="submission" date="2019-05" db="EMBL/GenBank/DDBJ databases">
        <title>Mikania micrantha, genome provides insights into the molecular mechanism of rapid growth.</title>
        <authorList>
            <person name="Liu B."/>
        </authorList>
    </citation>
    <scope>NUCLEOTIDE SEQUENCE [LARGE SCALE GENOMIC DNA]</scope>
    <source>
        <strain evidence="1">NLD-2019</strain>
        <tissue evidence="1">Leaf</tissue>
    </source>
</reference>
<dbReference type="EMBL" id="SZYD01000006">
    <property type="protein sequence ID" value="KAD5961537.1"/>
    <property type="molecule type" value="Genomic_DNA"/>
</dbReference>
<comment type="caution">
    <text evidence="1">The sequence shown here is derived from an EMBL/GenBank/DDBJ whole genome shotgun (WGS) entry which is preliminary data.</text>
</comment>
<organism evidence="1 2">
    <name type="scientific">Mikania micrantha</name>
    <name type="common">bitter vine</name>
    <dbReference type="NCBI Taxonomy" id="192012"/>
    <lineage>
        <taxon>Eukaryota</taxon>
        <taxon>Viridiplantae</taxon>
        <taxon>Streptophyta</taxon>
        <taxon>Embryophyta</taxon>
        <taxon>Tracheophyta</taxon>
        <taxon>Spermatophyta</taxon>
        <taxon>Magnoliopsida</taxon>
        <taxon>eudicotyledons</taxon>
        <taxon>Gunneridae</taxon>
        <taxon>Pentapetalae</taxon>
        <taxon>asterids</taxon>
        <taxon>campanulids</taxon>
        <taxon>Asterales</taxon>
        <taxon>Asteraceae</taxon>
        <taxon>Asteroideae</taxon>
        <taxon>Heliantheae alliance</taxon>
        <taxon>Eupatorieae</taxon>
        <taxon>Mikania</taxon>
    </lineage>
</organism>
<evidence type="ECO:0000313" key="2">
    <source>
        <dbReference type="Proteomes" id="UP000326396"/>
    </source>
</evidence>
<gene>
    <name evidence="1" type="ORF">E3N88_13010</name>
</gene>
<proteinExistence type="predicted"/>